<dbReference type="OrthoDB" id="9984024at2759"/>
<dbReference type="PANTHER" id="PTHR47791:SF1">
    <property type="entry name" value="ENDO MANNANASE, GH76 FAMILY (EUROFUNG)"/>
    <property type="match status" value="1"/>
</dbReference>
<dbReference type="AlphaFoldDB" id="A0A6A7C8Y0"/>
<dbReference type="Pfam" id="PF03663">
    <property type="entry name" value="Glyco_hydro_76"/>
    <property type="match status" value="1"/>
</dbReference>
<dbReference type="PANTHER" id="PTHR47791">
    <property type="entry name" value="MEIOTICALLY UP-REGULATED GENE 191 PROTEIN"/>
    <property type="match status" value="1"/>
</dbReference>
<keyword evidence="1" id="KW-0378">Hydrolase</keyword>
<dbReference type="SUPFAM" id="SSF48208">
    <property type="entry name" value="Six-hairpin glycosidases"/>
    <property type="match status" value="1"/>
</dbReference>
<dbReference type="InterPro" id="IPR008928">
    <property type="entry name" value="6-hairpin_glycosidase_sf"/>
</dbReference>
<dbReference type="Proteomes" id="UP000799421">
    <property type="component" value="Unassembled WGS sequence"/>
</dbReference>
<evidence type="ECO:0000313" key="1">
    <source>
        <dbReference type="EMBL" id="KAF2863529.1"/>
    </source>
</evidence>
<feature type="non-terminal residue" evidence="1">
    <location>
        <position position="1"/>
    </location>
</feature>
<dbReference type="InterPro" id="IPR053169">
    <property type="entry name" value="MUG_Protein"/>
</dbReference>
<feature type="non-terminal residue" evidence="1">
    <location>
        <position position="373"/>
    </location>
</feature>
<reference evidence="1" key="1">
    <citation type="journal article" date="2020" name="Stud. Mycol.">
        <title>101 Dothideomycetes genomes: a test case for predicting lifestyles and emergence of pathogens.</title>
        <authorList>
            <person name="Haridas S."/>
            <person name="Albert R."/>
            <person name="Binder M."/>
            <person name="Bloem J."/>
            <person name="Labutti K."/>
            <person name="Salamov A."/>
            <person name="Andreopoulos B."/>
            <person name="Baker S."/>
            <person name="Barry K."/>
            <person name="Bills G."/>
            <person name="Bluhm B."/>
            <person name="Cannon C."/>
            <person name="Castanera R."/>
            <person name="Culley D."/>
            <person name="Daum C."/>
            <person name="Ezra D."/>
            <person name="Gonzalez J."/>
            <person name="Henrissat B."/>
            <person name="Kuo A."/>
            <person name="Liang C."/>
            <person name="Lipzen A."/>
            <person name="Lutzoni F."/>
            <person name="Magnuson J."/>
            <person name="Mondo S."/>
            <person name="Nolan M."/>
            <person name="Ohm R."/>
            <person name="Pangilinan J."/>
            <person name="Park H.-J."/>
            <person name="Ramirez L."/>
            <person name="Alfaro M."/>
            <person name="Sun H."/>
            <person name="Tritt A."/>
            <person name="Yoshinaga Y."/>
            <person name="Zwiers L.-H."/>
            <person name="Turgeon B."/>
            <person name="Goodwin S."/>
            <person name="Spatafora J."/>
            <person name="Crous P."/>
            <person name="Grigoriev I."/>
        </authorList>
    </citation>
    <scope>NUCLEOTIDE SEQUENCE</scope>
    <source>
        <strain evidence="1">CBS 480.64</strain>
    </source>
</reference>
<organism evidence="1 2">
    <name type="scientific">Piedraia hortae CBS 480.64</name>
    <dbReference type="NCBI Taxonomy" id="1314780"/>
    <lineage>
        <taxon>Eukaryota</taxon>
        <taxon>Fungi</taxon>
        <taxon>Dikarya</taxon>
        <taxon>Ascomycota</taxon>
        <taxon>Pezizomycotina</taxon>
        <taxon>Dothideomycetes</taxon>
        <taxon>Dothideomycetidae</taxon>
        <taxon>Capnodiales</taxon>
        <taxon>Piedraiaceae</taxon>
        <taxon>Piedraia</taxon>
    </lineage>
</organism>
<dbReference type="InterPro" id="IPR005198">
    <property type="entry name" value="Glyco_hydro_76"/>
</dbReference>
<dbReference type="Gene3D" id="1.50.10.20">
    <property type="match status" value="1"/>
</dbReference>
<dbReference type="GO" id="GO:0005975">
    <property type="term" value="P:carbohydrate metabolic process"/>
    <property type="evidence" value="ECO:0007669"/>
    <property type="project" value="InterPro"/>
</dbReference>
<sequence length="373" mass="40442">ATAQAAITLENAESAYTALQTFYNYDTGIWSPSTGWWNSANCLTTITNLAALSSNLRPNITSIIANTYSRASASSMQVLKVLSDTDDLPHCHYGNPSTPAPETTTTTTNTTAQSTTSDFLNDYYDDEGWWALAWIAAYDLTGRTSYLSTAESIFEDMAASWSTTPCGGIWWDKKHTYVNAIANELFFSIAAHLSNRLNHSYYLTWALKSWSWFQNSGLINEQGTINDGLNSDCENNGKTVWSYNQGVVLGGLVELAKATGDTTYLDHAQEIATAAVSALTDGVGVLVEACEPDSCGGDGSQFKGIFVRNVGVLEAVQGEGRFAPFLERNAEEVWKNRQQEGDFLGLQWGEPAQGVNASTQSSAMDVLVAATKV</sequence>
<protein>
    <submittedName>
        <fullName evidence="1">Glycoside hydrolase family 76 protein</fullName>
    </submittedName>
</protein>
<name>A0A6A7C8Y0_9PEZI</name>
<accession>A0A6A7C8Y0</accession>
<dbReference type="GO" id="GO:0016787">
    <property type="term" value="F:hydrolase activity"/>
    <property type="evidence" value="ECO:0007669"/>
    <property type="project" value="UniProtKB-KW"/>
</dbReference>
<keyword evidence="2" id="KW-1185">Reference proteome</keyword>
<dbReference type="EMBL" id="MU005960">
    <property type="protein sequence ID" value="KAF2863529.1"/>
    <property type="molecule type" value="Genomic_DNA"/>
</dbReference>
<proteinExistence type="predicted"/>
<gene>
    <name evidence="1" type="ORF">K470DRAFT_197699</name>
</gene>
<evidence type="ECO:0000313" key="2">
    <source>
        <dbReference type="Proteomes" id="UP000799421"/>
    </source>
</evidence>